<dbReference type="AlphaFoldDB" id="A0A973A808"/>
<sequence length="209" mass="23504">MKTSATILMLLMVFFAARTMAIEEPAYTVMAEFDEVEYRQYAAYLVAETLVTETSDRNEAANIGFRRLFKYISGDNVTATSMAAGTQMQGRASESIAMTAPVRQRSDATGWSIAFIVPAEYTRQSVPQPTNPLITIQAIPPQLMAVHRYSGRWTDENFAEHQAILLEHLKQNDIQPQGKVVGASYNPPFMPPFLRRNEVMVRVDKTPQH</sequence>
<dbReference type="Proteomes" id="UP000754644">
    <property type="component" value="Unassembled WGS sequence"/>
</dbReference>
<organism evidence="2 3">
    <name type="scientific">SAR86 cluster bacterium</name>
    <dbReference type="NCBI Taxonomy" id="2030880"/>
    <lineage>
        <taxon>Bacteria</taxon>
        <taxon>Pseudomonadati</taxon>
        <taxon>Pseudomonadota</taxon>
        <taxon>Gammaproteobacteria</taxon>
        <taxon>SAR86 cluster</taxon>
    </lineage>
</organism>
<proteinExistence type="predicted"/>
<dbReference type="SUPFAM" id="SSF55136">
    <property type="entry name" value="Probable bacterial effector-binding domain"/>
    <property type="match status" value="1"/>
</dbReference>
<name>A0A973A808_9GAMM</name>
<keyword evidence="1" id="KW-0732">Signal</keyword>
<accession>A0A973A808</accession>
<reference evidence="2" key="1">
    <citation type="submission" date="2020-05" db="EMBL/GenBank/DDBJ databases">
        <title>Sulfur intermediates as new biogeochemical hubs in an aquatic model microbial ecosystem.</title>
        <authorList>
            <person name="Vigneron A."/>
        </authorList>
    </citation>
    <scope>NUCLEOTIDE SEQUENCE</scope>
    <source>
        <strain evidence="2">Bin.250</strain>
    </source>
</reference>
<dbReference type="Gene3D" id="3.20.80.10">
    <property type="entry name" value="Regulatory factor, effector binding domain"/>
    <property type="match status" value="1"/>
</dbReference>
<dbReference type="EMBL" id="JABMOJ010000174">
    <property type="protein sequence ID" value="NQV64665.1"/>
    <property type="molecule type" value="Genomic_DNA"/>
</dbReference>
<protein>
    <submittedName>
        <fullName evidence="2">Heme-binding protein</fullName>
    </submittedName>
</protein>
<dbReference type="PANTHER" id="PTHR11220:SF1">
    <property type="entry name" value="HEME-BINDING PROTEIN 2"/>
    <property type="match status" value="1"/>
</dbReference>
<evidence type="ECO:0000256" key="1">
    <source>
        <dbReference type="SAM" id="SignalP"/>
    </source>
</evidence>
<feature type="signal peptide" evidence="1">
    <location>
        <begin position="1"/>
        <end position="21"/>
    </location>
</feature>
<evidence type="ECO:0000313" key="2">
    <source>
        <dbReference type="EMBL" id="NQV64665.1"/>
    </source>
</evidence>
<dbReference type="PANTHER" id="PTHR11220">
    <property type="entry name" value="HEME-BINDING PROTEIN-RELATED"/>
    <property type="match status" value="1"/>
</dbReference>
<gene>
    <name evidence="2" type="ORF">HQ497_04795</name>
</gene>
<feature type="chain" id="PRO_5037722642" evidence="1">
    <location>
        <begin position="22"/>
        <end position="209"/>
    </location>
</feature>
<comment type="caution">
    <text evidence="2">The sequence shown here is derived from an EMBL/GenBank/DDBJ whole genome shotgun (WGS) entry which is preliminary data.</text>
</comment>
<dbReference type="InterPro" id="IPR011256">
    <property type="entry name" value="Reg_factor_effector_dom_sf"/>
</dbReference>
<dbReference type="InterPro" id="IPR006917">
    <property type="entry name" value="SOUL_heme-bd"/>
</dbReference>
<dbReference type="Pfam" id="PF04832">
    <property type="entry name" value="SOUL"/>
    <property type="match status" value="1"/>
</dbReference>
<evidence type="ECO:0000313" key="3">
    <source>
        <dbReference type="Proteomes" id="UP000754644"/>
    </source>
</evidence>